<dbReference type="AlphaFoldDB" id="A0A328DLF8"/>
<dbReference type="PROSITE" id="PS50198">
    <property type="entry name" value="PPIC_PPIASE_2"/>
    <property type="match status" value="1"/>
</dbReference>
<dbReference type="InterPro" id="IPR051370">
    <property type="entry name" value="PPIase_Pin1"/>
</dbReference>
<evidence type="ECO:0000256" key="8">
    <source>
        <dbReference type="SAM" id="MobiDB-lite"/>
    </source>
</evidence>
<reference evidence="10 11" key="1">
    <citation type="submission" date="2018-06" db="EMBL/GenBank/DDBJ databases">
        <title>The Genome of Cuscuta australis (Dodder) Provides Insight into the Evolution of Plant Parasitism.</title>
        <authorList>
            <person name="Liu H."/>
        </authorList>
    </citation>
    <scope>NUCLEOTIDE SEQUENCE [LARGE SCALE GENOMIC DNA]</scope>
    <source>
        <strain evidence="11">cv. Yunnan</strain>
        <tissue evidence="10">Vines</tissue>
    </source>
</reference>
<dbReference type="Gene3D" id="3.10.50.40">
    <property type="match status" value="1"/>
</dbReference>
<organism evidence="10 11">
    <name type="scientific">Cuscuta australis</name>
    <dbReference type="NCBI Taxonomy" id="267555"/>
    <lineage>
        <taxon>Eukaryota</taxon>
        <taxon>Viridiplantae</taxon>
        <taxon>Streptophyta</taxon>
        <taxon>Embryophyta</taxon>
        <taxon>Tracheophyta</taxon>
        <taxon>Spermatophyta</taxon>
        <taxon>Magnoliopsida</taxon>
        <taxon>eudicotyledons</taxon>
        <taxon>Gunneridae</taxon>
        <taxon>Pentapetalae</taxon>
        <taxon>asterids</taxon>
        <taxon>lamiids</taxon>
        <taxon>Solanales</taxon>
        <taxon>Convolvulaceae</taxon>
        <taxon>Cuscuteae</taxon>
        <taxon>Cuscuta</taxon>
        <taxon>Cuscuta subgen. Grammica</taxon>
        <taxon>Cuscuta sect. Cleistogrammica</taxon>
    </lineage>
</organism>
<comment type="caution">
    <text evidence="10">The sequence shown here is derived from an EMBL/GenBank/DDBJ whole genome shotgun (WGS) entry which is preliminary data.</text>
</comment>
<keyword evidence="11" id="KW-1185">Reference proteome</keyword>
<feature type="domain" description="PpiC" evidence="9">
    <location>
        <begin position="32"/>
        <end position="147"/>
    </location>
</feature>
<keyword evidence="3 6" id="KW-0697">Rotamase</keyword>
<evidence type="ECO:0000256" key="7">
    <source>
        <dbReference type="RuleBase" id="RU363014"/>
    </source>
</evidence>
<evidence type="ECO:0000256" key="5">
    <source>
        <dbReference type="ARBA" id="ARBA00054757"/>
    </source>
</evidence>
<evidence type="ECO:0000256" key="1">
    <source>
        <dbReference type="ARBA" id="ARBA00000971"/>
    </source>
</evidence>
<name>A0A328DLF8_9ASTE</name>
<evidence type="ECO:0000256" key="2">
    <source>
        <dbReference type="ARBA" id="ARBA00007656"/>
    </source>
</evidence>
<dbReference type="InterPro" id="IPR046357">
    <property type="entry name" value="PPIase_dom_sf"/>
</dbReference>
<dbReference type="PANTHER" id="PTHR10657:SF4">
    <property type="entry name" value="PEPTIDYL-PROLYL CIS-TRANS ISOMERASE-RELATED"/>
    <property type="match status" value="1"/>
</dbReference>
<evidence type="ECO:0000256" key="3">
    <source>
        <dbReference type="ARBA" id="ARBA00023110"/>
    </source>
</evidence>
<protein>
    <recommendedName>
        <fullName evidence="7">Peptidyl-prolyl cis-trans isomerase</fullName>
        <ecNumber evidence="7">5.2.1.8</ecNumber>
    </recommendedName>
</protein>
<sequence length="152" mass="16887">MDSGRKRKNDPISSSDRSDKNKRKPDRPSSSGDKVRAYHILIKHQGSRNMKSWKDPDGTVISKTTRDDAVAKLKELRADIVSGKSDFKDVATKFSDCSSAKRGGDLGEFFRGQMQKPFEEAAFSLEIGDISEIVETNSGAHIIMRAAPRSNR</sequence>
<dbReference type="SUPFAM" id="SSF54534">
    <property type="entry name" value="FKBP-like"/>
    <property type="match status" value="1"/>
</dbReference>
<dbReference type="Proteomes" id="UP000249390">
    <property type="component" value="Unassembled WGS sequence"/>
</dbReference>
<dbReference type="Pfam" id="PF00639">
    <property type="entry name" value="Rotamase"/>
    <property type="match status" value="1"/>
</dbReference>
<dbReference type="GO" id="GO:0005829">
    <property type="term" value="C:cytosol"/>
    <property type="evidence" value="ECO:0007669"/>
    <property type="project" value="TreeGrafter"/>
</dbReference>
<accession>A0A328DLF8</accession>
<dbReference type="EC" id="5.2.1.8" evidence="7"/>
<keyword evidence="4 6" id="KW-0413">Isomerase</keyword>
<gene>
    <name evidence="10" type="ORF">DM860_004806</name>
</gene>
<dbReference type="GO" id="GO:0005634">
    <property type="term" value="C:nucleus"/>
    <property type="evidence" value="ECO:0007669"/>
    <property type="project" value="TreeGrafter"/>
</dbReference>
<dbReference type="EMBL" id="NQVE01000122">
    <property type="protein sequence ID" value="RAL46527.1"/>
    <property type="molecule type" value="Genomic_DNA"/>
</dbReference>
<comment type="catalytic activity">
    <reaction evidence="1 7">
        <text>[protein]-peptidylproline (omega=180) = [protein]-peptidylproline (omega=0)</text>
        <dbReference type="Rhea" id="RHEA:16237"/>
        <dbReference type="Rhea" id="RHEA-COMP:10747"/>
        <dbReference type="Rhea" id="RHEA-COMP:10748"/>
        <dbReference type="ChEBI" id="CHEBI:83833"/>
        <dbReference type="ChEBI" id="CHEBI:83834"/>
        <dbReference type="EC" id="5.2.1.8"/>
    </reaction>
</comment>
<dbReference type="FunFam" id="3.10.50.40:FF:000010">
    <property type="entry name" value="Peptidyl-prolyl cis-trans isomerase Pin1"/>
    <property type="match status" value="1"/>
</dbReference>
<evidence type="ECO:0000259" key="9">
    <source>
        <dbReference type="PROSITE" id="PS50198"/>
    </source>
</evidence>
<feature type="region of interest" description="Disordered" evidence="8">
    <location>
        <begin position="1"/>
        <end position="36"/>
    </location>
</feature>
<dbReference type="PANTHER" id="PTHR10657">
    <property type="entry name" value="PEPTIDYL-PROLYL CIS-TRANS ISOMERASE"/>
    <property type="match status" value="1"/>
</dbReference>
<comment type="similarity">
    <text evidence="2">Belongs to the PpiC/parvulin rotamase family.</text>
</comment>
<comment type="function">
    <text evidence="5">Prolyl cis/trans isomerase with specificity for phospho-Ser-Pro bonds.</text>
</comment>
<proteinExistence type="inferred from homology"/>
<evidence type="ECO:0000313" key="11">
    <source>
        <dbReference type="Proteomes" id="UP000249390"/>
    </source>
</evidence>
<dbReference type="GO" id="GO:0003755">
    <property type="term" value="F:peptidyl-prolyl cis-trans isomerase activity"/>
    <property type="evidence" value="ECO:0007669"/>
    <property type="project" value="UniProtKB-UniRule"/>
</dbReference>
<dbReference type="InterPro" id="IPR000297">
    <property type="entry name" value="PPIase_PpiC"/>
</dbReference>
<evidence type="ECO:0000256" key="4">
    <source>
        <dbReference type="ARBA" id="ARBA00023235"/>
    </source>
</evidence>
<evidence type="ECO:0000256" key="6">
    <source>
        <dbReference type="PROSITE-ProRule" id="PRU00278"/>
    </source>
</evidence>
<evidence type="ECO:0000313" key="10">
    <source>
        <dbReference type="EMBL" id="RAL46527.1"/>
    </source>
</evidence>